<name>A0ABX5QPY2_9BACT</name>
<dbReference type="Proteomes" id="UP000288947">
    <property type="component" value="Chromosome"/>
</dbReference>
<evidence type="ECO:0008006" key="3">
    <source>
        <dbReference type="Google" id="ProtNLM"/>
    </source>
</evidence>
<protein>
    <recommendedName>
        <fullName evidence="3">DUF2500 family protein</fullName>
    </recommendedName>
</protein>
<evidence type="ECO:0000313" key="1">
    <source>
        <dbReference type="EMBL" id="QAV32423.1"/>
    </source>
</evidence>
<evidence type="ECO:0000313" key="2">
    <source>
        <dbReference type="Proteomes" id="UP000288947"/>
    </source>
</evidence>
<sequence>MANIKKHFFFNLLLIVLSVVAFVFLVLSVNNLKGAFKKLESANVVFDVEFCEQRGISLVCDGNLRVVTPGVEHEIEMVQLRVFTEDGKYIGSWTNDNIDDERFTFSVTNAGLFGKAENRIIMINGFVKVKLDIGRYGFKMNLPIEEEVKVSERR</sequence>
<keyword evidence="2" id="KW-1185">Reference proteome</keyword>
<dbReference type="EMBL" id="CP026721">
    <property type="protein sequence ID" value="QAV32423.1"/>
    <property type="molecule type" value="Genomic_DNA"/>
</dbReference>
<gene>
    <name evidence="1" type="ORF">CBS1_00810</name>
</gene>
<organism evidence="1 2">
    <name type="scientific">Fervidobacterium changbaicum</name>
    <dbReference type="NCBI Taxonomy" id="310769"/>
    <lineage>
        <taxon>Bacteria</taxon>
        <taxon>Thermotogati</taxon>
        <taxon>Thermotogota</taxon>
        <taxon>Thermotogae</taxon>
        <taxon>Thermotogales</taxon>
        <taxon>Fervidobacteriaceae</taxon>
        <taxon>Fervidobacterium</taxon>
    </lineage>
</organism>
<accession>A0ABX5QPY2</accession>
<proteinExistence type="predicted"/>
<reference evidence="1 2" key="1">
    <citation type="submission" date="2018-01" db="EMBL/GenBank/DDBJ databases">
        <title>The whole genome sequencing and assembly of Fervidobacterium changbaicum CBS-1 strain.</title>
        <authorList>
            <person name="Kim J.-Y."/>
            <person name="Park M.-K."/>
            <person name="Yi H."/>
            <person name="Bahn Y.-S."/>
            <person name="Kim J.F."/>
            <person name="Lee D.-W."/>
        </authorList>
    </citation>
    <scope>NUCLEOTIDE SEQUENCE [LARGE SCALE GENOMIC DNA]</scope>
    <source>
        <strain evidence="1 2">CBS-1</strain>
    </source>
</reference>